<sequence length="128" mass="14496">MYGDLYQKYDDKLNETTQGFEFINTLVDTNSGSSKDQESTTDNKVQSKINKFNALIENIDSSKRIQSVITKSIENLIILIFGHCESSVDKASDSSEYQKSITKYSGNKVQTRINEFNALLQNIHSSKK</sequence>
<evidence type="ECO:0000313" key="2">
    <source>
        <dbReference type="Proteomes" id="UP001431783"/>
    </source>
</evidence>
<reference evidence="1 2" key="1">
    <citation type="submission" date="2023-03" db="EMBL/GenBank/DDBJ databases">
        <title>Genome insight into feeding habits of ladybird beetles.</title>
        <authorList>
            <person name="Li H.-S."/>
            <person name="Huang Y.-H."/>
            <person name="Pang H."/>
        </authorList>
    </citation>
    <scope>NUCLEOTIDE SEQUENCE [LARGE SCALE GENOMIC DNA]</scope>
    <source>
        <strain evidence="1">SYSU_2023b</strain>
        <tissue evidence="1">Whole body</tissue>
    </source>
</reference>
<keyword evidence="2" id="KW-1185">Reference proteome</keyword>
<dbReference type="EMBL" id="JARQZJ010000094">
    <property type="protein sequence ID" value="KAK9885000.1"/>
    <property type="molecule type" value="Genomic_DNA"/>
</dbReference>
<gene>
    <name evidence="1" type="ORF">WA026_009229</name>
</gene>
<name>A0AAW1UV81_9CUCU</name>
<organism evidence="1 2">
    <name type="scientific">Henosepilachna vigintioctopunctata</name>
    <dbReference type="NCBI Taxonomy" id="420089"/>
    <lineage>
        <taxon>Eukaryota</taxon>
        <taxon>Metazoa</taxon>
        <taxon>Ecdysozoa</taxon>
        <taxon>Arthropoda</taxon>
        <taxon>Hexapoda</taxon>
        <taxon>Insecta</taxon>
        <taxon>Pterygota</taxon>
        <taxon>Neoptera</taxon>
        <taxon>Endopterygota</taxon>
        <taxon>Coleoptera</taxon>
        <taxon>Polyphaga</taxon>
        <taxon>Cucujiformia</taxon>
        <taxon>Coccinelloidea</taxon>
        <taxon>Coccinellidae</taxon>
        <taxon>Epilachninae</taxon>
        <taxon>Epilachnini</taxon>
        <taxon>Henosepilachna</taxon>
    </lineage>
</organism>
<proteinExistence type="predicted"/>
<evidence type="ECO:0000313" key="1">
    <source>
        <dbReference type="EMBL" id="KAK9885000.1"/>
    </source>
</evidence>
<dbReference type="AlphaFoldDB" id="A0AAW1UV81"/>
<dbReference type="Proteomes" id="UP001431783">
    <property type="component" value="Unassembled WGS sequence"/>
</dbReference>
<protein>
    <submittedName>
        <fullName evidence="1">Uncharacterized protein</fullName>
    </submittedName>
</protein>
<accession>A0AAW1UV81</accession>
<comment type="caution">
    <text evidence="1">The sequence shown here is derived from an EMBL/GenBank/DDBJ whole genome shotgun (WGS) entry which is preliminary data.</text>
</comment>